<sequence>MSDGLRELLIIRHAKSDWSDDTLEDIDRPLAEKGKKQACKMSHWLAERDLIPDLILVSPAKRAQQTLSRLTRHWDKQPEVQTVDALYNADLDTLIHTIKQVPDSVQRVAVLGHNPGLEKLLAWLTGDEDNAHLATCAIAEVLIPSDWQHLEQAKAREVIRATPKDAV</sequence>
<dbReference type="STRING" id="364032.SAMN05443662_0310"/>
<feature type="binding site" evidence="1">
    <location>
        <position position="62"/>
    </location>
    <ligand>
        <name>substrate</name>
    </ligand>
</feature>
<dbReference type="InterPro" id="IPR029033">
    <property type="entry name" value="His_PPase_superfam"/>
</dbReference>
<evidence type="ECO:0000256" key="1">
    <source>
        <dbReference type="PIRSR" id="PIRSR613078-2"/>
    </source>
</evidence>
<reference evidence="2 3" key="1">
    <citation type="submission" date="2016-11" db="EMBL/GenBank/DDBJ databases">
        <authorList>
            <person name="Jaros S."/>
            <person name="Januszkiewicz K."/>
            <person name="Wedrychowicz H."/>
        </authorList>
    </citation>
    <scope>NUCLEOTIDE SEQUENCE [LARGE SCALE GENOMIC DNA]</scope>
    <source>
        <strain evidence="2 3">DSM 17737</strain>
    </source>
</reference>
<organism evidence="2 3">
    <name type="scientific">Sulfurivirga caldicuralii</name>
    <dbReference type="NCBI Taxonomy" id="364032"/>
    <lineage>
        <taxon>Bacteria</taxon>
        <taxon>Pseudomonadati</taxon>
        <taxon>Pseudomonadota</taxon>
        <taxon>Gammaproteobacteria</taxon>
        <taxon>Thiotrichales</taxon>
        <taxon>Piscirickettsiaceae</taxon>
        <taxon>Sulfurivirga</taxon>
    </lineage>
</organism>
<gene>
    <name evidence="2" type="ORF">SAMN05443662_0310</name>
</gene>
<dbReference type="CDD" id="cd07067">
    <property type="entry name" value="HP_PGM_like"/>
    <property type="match status" value="1"/>
</dbReference>
<keyword evidence="3" id="KW-1185">Reference proteome</keyword>
<protein>
    <submittedName>
        <fullName evidence="2">Phosphohistidine phosphatase</fullName>
    </submittedName>
</protein>
<dbReference type="SUPFAM" id="SSF53254">
    <property type="entry name" value="Phosphoglycerate mutase-like"/>
    <property type="match status" value="1"/>
</dbReference>
<name>A0A1N6DP19_9GAMM</name>
<evidence type="ECO:0000313" key="3">
    <source>
        <dbReference type="Proteomes" id="UP000198461"/>
    </source>
</evidence>
<dbReference type="AlphaFoldDB" id="A0A1N6DP19"/>
<evidence type="ECO:0000313" key="2">
    <source>
        <dbReference type="EMBL" id="SIN72424.1"/>
    </source>
</evidence>
<accession>A0A1N6DP19</accession>
<dbReference type="Pfam" id="PF00300">
    <property type="entry name" value="His_Phos_1"/>
    <property type="match status" value="1"/>
</dbReference>
<dbReference type="Proteomes" id="UP000198461">
    <property type="component" value="Unassembled WGS sequence"/>
</dbReference>
<dbReference type="PANTHER" id="PTHR47623">
    <property type="entry name" value="OS09G0287300 PROTEIN"/>
    <property type="match status" value="1"/>
</dbReference>
<dbReference type="InterPro" id="IPR013078">
    <property type="entry name" value="His_Pase_superF_clade-1"/>
</dbReference>
<dbReference type="EMBL" id="FSRE01000001">
    <property type="protein sequence ID" value="SIN72424.1"/>
    <property type="molecule type" value="Genomic_DNA"/>
</dbReference>
<dbReference type="OrthoDB" id="9810154at2"/>
<dbReference type="PANTHER" id="PTHR47623:SF1">
    <property type="entry name" value="OS09G0287300 PROTEIN"/>
    <property type="match status" value="1"/>
</dbReference>
<proteinExistence type="predicted"/>
<dbReference type="RefSeq" id="WP_074200635.1">
    <property type="nucleotide sequence ID" value="NZ_FSRE01000001.1"/>
</dbReference>
<dbReference type="Gene3D" id="3.40.50.1240">
    <property type="entry name" value="Phosphoglycerate mutase-like"/>
    <property type="match status" value="1"/>
</dbReference>
<dbReference type="SMART" id="SM00855">
    <property type="entry name" value="PGAM"/>
    <property type="match status" value="1"/>
</dbReference>